<dbReference type="RefSeq" id="WP_036871076.1">
    <property type="nucleotide sequence ID" value="NZ_JRNJ01000104.1"/>
</dbReference>
<dbReference type="PROSITE" id="PS51257">
    <property type="entry name" value="PROKAR_LIPOPROTEIN"/>
    <property type="match status" value="1"/>
</dbReference>
<dbReference type="Proteomes" id="UP000029533">
    <property type="component" value="Unassembled WGS sequence"/>
</dbReference>
<organism evidence="1 2">
    <name type="scientific">Prevotella histicola JCM 15637 = DNF00424</name>
    <dbReference type="NCBI Taxonomy" id="1236504"/>
    <lineage>
        <taxon>Bacteria</taxon>
        <taxon>Pseudomonadati</taxon>
        <taxon>Bacteroidota</taxon>
        <taxon>Bacteroidia</taxon>
        <taxon>Bacteroidales</taxon>
        <taxon>Prevotellaceae</taxon>
        <taxon>Prevotella</taxon>
    </lineage>
</organism>
<comment type="caution">
    <text evidence="1">The sequence shown here is derived from an EMBL/GenBank/DDBJ whole genome shotgun (WGS) entry which is preliminary data.</text>
</comment>
<dbReference type="AlphaFoldDB" id="A0AAW3FDW9"/>
<proteinExistence type="predicted"/>
<gene>
    <name evidence="1" type="ORF">HMPREF2132_11400</name>
</gene>
<evidence type="ECO:0000313" key="1">
    <source>
        <dbReference type="EMBL" id="KGF24887.1"/>
    </source>
</evidence>
<reference evidence="1 2" key="1">
    <citation type="submission" date="2014-07" db="EMBL/GenBank/DDBJ databases">
        <authorList>
            <person name="McCorrison J."/>
            <person name="Sanka R."/>
            <person name="Torralba M."/>
            <person name="Gillis M."/>
            <person name="Haft D.H."/>
            <person name="Methe B."/>
            <person name="Sutton G."/>
            <person name="Nelson K.E."/>
        </authorList>
    </citation>
    <scope>NUCLEOTIDE SEQUENCE [LARGE SCALE GENOMIC DNA]</scope>
    <source>
        <strain evidence="1 2">DNF00424</strain>
    </source>
</reference>
<protein>
    <recommendedName>
        <fullName evidence="3">DUF4884 domain-containing protein</fullName>
    </recommendedName>
</protein>
<evidence type="ECO:0000313" key="2">
    <source>
        <dbReference type="Proteomes" id="UP000029533"/>
    </source>
</evidence>
<dbReference type="Pfam" id="PF16225">
    <property type="entry name" value="DUF4884"/>
    <property type="match status" value="1"/>
</dbReference>
<dbReference type="InterPro" id="IPR032618">
    <property type="entry name" value="DUF4884"/>
</dbReference>
<dbReference type="EMBL" id="JRNJ01000104">
    <property type="protein sequence ID" value="KGF24887.1"/>
    <property type="molecule type" value="Genomic_DNA"/>
</dbReference>
<evidence type="ECO:0008006" key="3">
    <source>
        <dbReference type="Google" id="ProtNLM"/>
    </source>
</evidence>
<sequence>MKKLILLSVLAFVVSSCGYEIRKKPEPPKPKLTKEQIRKQEYEQRLKDYDVQFLFECNGVKVYRFIDCREVIYFTDANGMTKYQYTTRAGKFSHITHRVQSINTRR</sequence>
<name>A0AAW3FDW9_9BACT</name>
<accession>A0AAW3FDW9</accession>